<name>A0A7S1IG39_9EUGL</name>
<evidence type="ECO:0008006" key="3">
    <source>
        <dbReference type="Google" id="ProtNLM"/>
    </source>
</evidence>
<sequence>MQLCLECAESFVSHSTARPRSRAVDAVKKAVKNERNRLRRKIRQQQRLLYAIKNKDSDGVLKCLKDGAQADGTDKNGHPFVVHANSAYRYDANSPRVDGEWDANDVHRILTSVENEPPRIINVRGSKFYVHLPSPTHEPRDLGALPFMFGDKNGWSPPVVIECDPIVFSTILDFYHMGEHMQWTQEVTDREELLEDLYREADYYLLPKLMKITSEKIKVRAMQAKVEKAKSLVPFLQTICSEQYFYGRVDLLLTVGGESVEGFDGHAECSLEDFTNQVPWDDKATEAICTAILEEKKWVLRLYLIPSHVLDCKSWTANLEDDEDDEDAEQDEEDEGLYTLTRIQTMLDKQFEETYNKGFASFEFETDDDEHCITVRSSAASGMGQQ</sequence>
<reference evidence="2" key="1">
    <citation type="submission" date="2021-01" db="EMBL/GenBank/DDBJ databases">
        <authorList>
            <person name="Corre E."/>
            <person name="Pelletier E."/>
            <person name="Niang G."/>
            <person name="Scheremetjew M."/>
            <person name="Finn R."/>
            <person name="Kale V."/>
            <person name="Holt S."/>
            <person name="Cochrane G."/>
            <person name="Meng A."/>
            <person name="Brown T."/>
            <person name="Cohen L."/>
        </authorList>
    </citation>
    <scope>NUCLEOTIDE SEQUENCE</scope>
    <source>
        <strain evidence="2">NIES-381</strain>
    </source>
</reference>
<organism evidence="2">
    <name type="scientific">Eutreptiella gymnastica</name>
    <dbReference type="NCBI Taxonomy" id="73025"/>
    <lineage>
        <taxon>Eukaryota</taxon>
        <taxon>Discoba</taxon>
        <taxon>Euglenozoa</taxon>
        <taxon>Euglenida</taxon>
        <taxon>Spirocuta</taxon>
        <taxon>Euglenophyceae</taxon>
        <taxon>Eutreptiales</taxon>
        <taxon>Eutreptiaceae</taxon>
        <taxon>Eutreptiella</taxon>
    </lineage>
</organism>
<accession>A0A7S1IG39</accession>
<keyword evidence="1" id="KW-0175">Coiled coil</keyword>
<dbReference type="AlphaFoldDB" id="A0A7S1IG39"/>
<dbReference type="EMBL" id="HBGA01059622">
    <property type="protein sequence ID" value="CAD9010950.1"/>
    <property type="molecule type" value="Transcribed_RNA"/>
</dbReference>
<feature type="coiled-coil region" evidence="1">
    <location>
        <begin position="24"/>
        <end position="55"/>
    </location>
</feature>
<evidence type="ECO:0000256" key="1">
    <source>
        <dbReference type="SAM" id="Coils"/>
    </source>
</evidence>
<evidence type="ECO:0000313" key="2">
    <source>
        <dbReference type="EMBL" id="CAD9010950.1"/>
    </source>
</evidence>
<dbReference type="SUPFAM" id="SSF54695">
    <property type="entry name" value="POZ domain"/>
    <property type="match status" value="1"/>
</dbReference>
<dbReference type="InterPro" id="IPR011333">
    <property type="entry name" value="SKP1/BTB/POZ_sf"/>
</dbReference>
<dbReference type="Gene3D" id="3.30.710.10">
    <property type="entry name" value="Potassium Channel Kv1.1, Chain A"/>
    <property type="match status" value="1"/>
</dbReference>
<gene>
    <name evidence="2" type="ORF">EGYM00392_LOCUS22050</name>
</gene>
<protein>
    <recommendedName>
        <fullName evidence="3">BTB domain-containing protein</fullName>
    </recommendedName>
</protein>
<proteinExistence type="predicted"/>